<dbReference type="RefSeq" id="XP_004833761.1">
    <property type="nucleotide sequence ID" value="XM_004833704.1"/>
</dbReference>
<accession>L1LGB7</accession>
<evidence type="ECO:0000313" key="1">
    <source>
        <dbReference type="EMBL" id="EKX74309.1"/>
    </source>
</evidence>
<dbReference type="AlphaFoldDB" id="L1LGB7"/>
<protein>
    <submittedName>
        <fullName evidence="1">Uncharacterized protein</fullName>
    </submittedName>
</protein>
<proteinExistence type="predicted"/>
<dbReference type="GeneID" id="15807757"/>
<dbReference type="Proteomes" id="UP000031512">
    <property type="component" value="Unassembled WGS sequence"/>
</dbReference>
<comment type="caution">
    <text evidence="1">The sequence shown here is derived from an EMBL/GenBank/DDBJ whole genome shotgun (WGS) entry which is preliminary data.</text>
</comment>
<dbReference type="EMBL" id="ACOU01000002">
    <property type="protein sequence ID" value="EKX74309.1"/>
    <property type="molecule type" value="Genomic_DNA"/>
</dbReference>
<dbReference type="InterPro" id="IPR053720">
    <property type="entry name" value="Psm_Assembly_Chaperone"/>
</dbReference>
<evidence type="ECO:0000313" key="2">
    <source>
        <dbReference type="Proteomes" id="UP000031512"/>
    </source>
</evidence>
<dbReference type="KEGG" id="beq:BEWA_043500"/>
<dbReference type="eggNOG" id="ENOG502T54Q">
    <property type="taxonomic scope" value="Eukaryota"/>
</dbReference>
<name>L1LGB7_THEEQ</name>
<dbReference type="Gene3D" id="3.30.230.90">
    <property type="match status" value="1"/>
</dbReference>
<reference evidence="1 2" key="1">
    <citation type="journal article" date="2012" name="BMC Genomics">
        <title>Comparative genomic analysis and phylogenetic position of Theileria equi.</title>
        <authorList>
            <person name="Kappmeyer L.S."/>
            <person name="Thiagarajan M."/>
            <person name="Herndon D.R."/>
            <person name="Ramsay J.D."/>
            <person name="Caler E."/>
            <person name="Djikeng A."/>
            <person name="Gillespie J.J."/>
            <person name="Lau A.O."/>
            <person name="Roalson E.H."/>
            <person name="Silva J.C."/>
            <person name="Silva M.G."/>
            <person name="Suarez C.E."/>
            <person name="Ueti M.W."/>
            <person name="Nene V.M."/>
            <person name="Mealey R.H."/>
            <person name="Knowles D.P."/>
            <person name="Brayton K.A."/>
        </authorList>
    </citation>
    <scope>NUCLEOTIDE SEQUENCE [LARGE SCALE GENOMIC DNA]</scope>
    <source>
        <strain evidence="1 2">WA</strain>
    </source>
</reference>
<gene>
    <name evidence="1" type="ORF">BEWA_043500</name>
</gene>
<keyword evidence="2" id="KW-1185">Reference proteome</keyword>
<dbReference type="OrthoDB" id="361431at2759"/>
<sequence>MDALADKVGNLDILPKKGVDLDQSPEFPLVYKDTFVVRSSEEGFKTEYDVIVIRFSDSWQLFLTHDQNISTWLCTHNNPSNVDVSSVSVLLGDRTQEYYQVYGRNFIKILVKCLENSGKIEKYSPQRITLIAALNLKVNNPLVNKMPRIKVQKLSSKSWKK</sequence>
<dbReference type="VEuPathDB" id="PiroplasmaDB:BEWA_043500"/>
<organism evidence="1 2">
    <name type="scientific">Theileria equi strain WA</name>
    <dbReference type="NCBI Taxonomy" id="1537102"/>
    <lineage>
        <taxon>Eukaryota</taxon>
        <taxon>Sar</taxon>
        <taxon>Alveolata</taxon>
        <taxon>Apicomplexa</taxon>
        <taxon>Aconoidasida</taxon>
        <taxon>Piroplasmida</taxon>
        <taxon>Theileriidae</taxon>
        <taxon>Theileria</taxon>
    </lineage>
</organism>